<dbReference type="SUPFAM" id="SSF52972">
    <property type="entry name" value="ITPase-like"/>
    <property type="match status" value="1"/>
</dbReference>
<dbReference type="Proteomes" id="UP001597186">
    <property type="component" value="Unassembled WGS sequence"/>
</dbReference>
<feature type="active site" description="Proton acceptor" evidence="4">
    <location>
        <position position="76"/>
    </location>
</feature>
<organism evidence="5 6">
    <name type="scientific">Lacimonas salitolerans</name>
    <dbReference type="NCBI Taxonomy" id="1323750"/>
    <lineage>
        <taxon>Bacteria</taxon>
        <taxon>Pseudomonadati</taxon>
        <taxon>Pseudomonadota</taxon>
        <taxon>Alphaproteobacteria</taxon>
        <taxon>Rhodobacterales</taxon>
        <taxon>Paracoccaceae</taxon>
        <taxon>Lacimonas</taxon>
    </lineage>
</organism>
<keyword evidence="2 4" id="KW-0378">Hydrolase</keyword>
<dbReference type="CDD" id="cd00555">
    <property type="entry name" value="Maf"/>
    <property type="match status" value="1"/>
</dbReference>
<protein>
    <recommendedName>
        <fullName evidence="4">Nucleoside triphosphate pyrophosphatase</fullName>
        <ecNumber evidence="4">3.6.1.9</ecNumber>
    </recommendedName>
    <alternativeName>
        <fullName evidence="4">Nucleotide pyrophosphatase</fullName>
        <shortName evidence="4">Nucleotide PPase</shortName>
    </alternativeName>
</protein>
<comment type="subcellular location">
    <subcellularLocation>
        <location evidence="4">Cytoplasm</location>
    </subcellularLocation>
</comment>
<dbReference type="PANTHER" id="PTHR43213">
    <property type="entry name" value="BIFUNCTIONAL DTTP/UTP PYROPHOSPHATASE/METHYLTRANSFERASE PROTEIN-RELATED"/>
    <property type="match status" value="1"/>
</dbReference>
<comment type="catalytic activity">
    <reaction evidence="4">
        <text>a 2'-deoxyribonucleoside 5'-triphosphate + H2O = a 2'-deoxyribonucleoside 5'-phosphate + diphosphate + H(+)</text>
        <dbReference type="Rhea" id="RHEA:44644"/>
        <dbReference type="ChEBI" id="CHEBI:15377"/>
        <dbReference type="ChEBI" id="CHEBI:15378"/>
        <dbReference type="ChEBI" id="CHEBI:33019"/>
        <dbReference type="ChEBI" id="CHEBI:61560"/>
        <dbReference type="ChEBI" id="CHEBI:65317"/>
        <dbReference type="EC" id="3.6.1.9"/>
    </reaction>
</comment>
<dbReference type="PANTHER" id="PTHR43213:SF5">
    <property type="entry name" value="BIFUNCTIONAL DTTP_UTP PYROPHOSPHATASE_METHYLTRANSFERASE PROTEIN-RELATED"/>
    <property type="match status" value="1"/>
</dbReference>
<reference evidence="6" key="1">
    <citation type="journal article" date="2019" name="Int. J. Syst. Evol. Microbiol.">
        <title>The Global Catalogue of Microorganisms (GCM) 10K type strain sequencing project: providing services to taxonomists for standard genome sequencing and annotation.</title>
        <authorList>
            <consortium name="The Broad Institute Genomics Platform"/>
            <consortium name="The Broad Institute Genome Sequencing Center for Infectious Disease"/>
            <person name="Wu L."/>
            <person name="Ma J."/>
        </authorList>
    </citation>
    <scope>NUCLEOTIDE SEQUENCE [LARGE SCALE GENOMIC DNA]</scope>
    <source>
        <strain evidence="6">CGMCC 1.12477</strain>
    </source>
</reference>
<dbReference type="InterPro" id="IPR029001">
    <property type="entry name" value="ITPase-like_fam"/>
</dbReference>
<comment type="caution">
    <text evidence="4">Lacks conserved residue(s) required for the propagation of feature annotation.</text>
</comment>
<comment type="similarity">
    <text evidence="4">Belongs to the Maf family.</text>
</comment>
<evidence type="ECO:0000256" key="1">
    <source>
        <dbReference type="ARBA" id="ARBA00001968"/>
    </source>
</evidence>
<evidence type="ECO:0000313" key="5">
    <source>
        <dbReference type="EMBL" id="MFD1511605.1"/>
    </source>
</evidence>
<evidence type="ECO:0000256" key="4">
    <source>
        <dbReference type="HAMAP-Rule" id="MF_00528"/>
    </source>
</evidence>
<comment type="caution">
    <text evidence="5">The sequence shown here is derived from an EMBL/GenBank/DDBJ whole genome shotgun (WGS) entry which is preliminary data.</text>
</comment>
<evidence type="ECO:0000313" key="6">
    <source>
        <dbReference type="Proteomes" id="UP001597186"/>
    </source>
</evidence>
<dbReference type="InterPro" id="IPR003697">
    <property type="entry name" value="Maf-like"/>
</dbReference>
<dbReference type="RefSeq" id="WP_379918968.1">
    <property type="nucleotide sequence ID" value="NZ_JBHUDD010000160.1"/>
</dbReference>
<evidence type="ECO:0000256" key="2">
    <source>
        <dbReference type="ARBA" id="ARBA00022801"/>
    </source>
</evidence>
<sequence length="199" mass="22345">MPQKLILASGSSIRRQMLERAGVDFDVQVARVDEEMIRDALLVEQASPRDIADTLAEMKARKISDKRPGALVIGCDQVLSFDGRILSKPISVDDARDQLRALRGQRHQLLSAAVIVEDGQPIWRHVGTVRLMMREFSDTFLDGYLSRNWPGIGDSVGAYKLEEEGVRLFSRVEGDYFTVLGMPLLELLSYLTLRGDLQQ</sequence>
<dbReference type="Gene3D" id="3.90.950.10">
    <property type="match status" value="1"/>
</dbReference>
<keyword evidence="6" id="KW-1185">Reference proteome</keyword>
<dbReference type="PIRSF" id="PIRSF006305">
    <property type="entry name" value="Maf"/>
    <property type="match status" value="1"/>
</dbReference>
<dbReference type="Pfam" id="PF02545">
    <property type="entry name" value="Maf"/>
    <property type="match status" value="1"/>
</dbReference>
<comment type="catalytic activity">
    <reaction evidence="4">
        <text>a ribonucleoside 5'-triphosphate + H2O = a ribonucleoside 5'-phosphate + diphosphate + H(+)</text>
        <dbReference type="Rhea" id="RHEA:23996"/>
        <dbReference type="ChEBI" id="CHEBI:15377"/>
        <dbReference type="ChEBI" id="CHEBI:15378"/>
        <dbReference type="ChEBI" id="CHEBI:33019"/>
        <dbReference type="ChEBI" id="CHEBI:58043"/>
        <dbReference type="ChEBI" id="CHEBI:61557"/>
        <dbReference type="EC" id="3.6.1.9"/>
    </reaction>
</comment>
<gene>
    <name evidence="5" type="ORF">ACFTOW_19645</name>
</gene>
<keyword evidence="4" id="KW-0963">Cytoplasm</keyword>
<comment type="cofactor">
    <cofactor evidence="1 4">
        <name>a divalent metal cation</name>
        <dbReference type="ChEBI" id="CHEBI:60240"/>
    </cofactor>
</comment>
<name>A0ABW4EJL2_9RHOB</name>
<keyword evidence="3 4" id="KW-0546">Nucleotide metabolism</keyword>
<dbReference type="HAMAP" id="MF_00528">
    <property type="entry name" value="Maf"/>
    <property type="match status" value="1"/>
</dbReference>
<accession>A0ABW4EJL2</accession>
<dbReference type="GO" id="GO:0016787">
    <property type="term" value="F:hydrolase activity"/>
    <property type="evidence" value="ECO:0007669"/>
    <property type="project" value="UniProtKB-KW"/>
</dbReference>
<evidence type="ECO:0000256" key="3">
    <source>
        <dbReference type="ARBA" id="ARBA00023080"/>
    </source>
</evidence>
<comment type="function">
    <text evidence="4">Nucleoside triphosphate pyrophosphatase. May have a dual role in cell division arrest and in preventing the incorporation of modified nucleotides into cellular nucleic acids.</text>
</comment>
<dbReference type="NCBIfam" id="TIGR00172">
    <property type="entry name" value="maf"/>
    <property type="match status" value="1"/>
</dbReference>
<dbReference type="EC" id="3.6.1.9" evidence="4"/>
<proteinExistence type="inferred from homology"/>
<dbReference type="EMBL" id="JBHUDD010000160">
    <property type="protein sequence ID" value="MFD1511605.1"/>
    <property type="molecule type" value="Genomic_DNA"/>
</dbReference>